<dbReference type="InterPro" id="IPR008658">
    <property type="entry name" value="KAP3"/>
</dbReference>
<dbReference type="GO" id="GO:0016939">
    <property type="term" value="C:kinesin II complex"/>
    <property type="evidence" value="ECO:0007669"/>
    <property type="project" value="TreeGrafter"/>
</dbReference>
<evidence type="ECO:0000313" key="1">
    <source>
        <dbReference type="EMBL" id="VBB31978.1"/>
    </source>
</evidence>
<dbReference type="GO" id="GO:0035869">
    <property type="term" value="C:ciliary transition zone"/>
    <property type="evidence" value="ECO:0007669"/>
    <property type="project" value="TreeGrafter"/>
</dbReference>
<gene>
    <name evidence="1" type="ORF">NAV_LOCUS6769</name>
</gene>
<dbReference type="GO" id="GO:0005930">
    <property type="term" value="C:axoneme"/>
    <property type="evidence" value="ECO:0007669"/>
    <property type="project" value="TreeGrafter"/>
</dbReference>
<accession>A0A498SI75</accession>
<organism evidence="1 2">
    <name type="scientific">Acanthocheilonema viteae</name>
    <name type="common">Filarial nematode worm</name>
    <name type="synonym">Dipetalonema viteae</name>
    <dbReference type="NCBI Taxonomy" id="6277"/>
    <lineage>
        <taxon>Eukaryota</taxon>
        <taxon>Metazoa</taxon>
        <taxon>Ecdysozoa</taxon>
        <taxon>Nematoda</taxon>
        <taxon>Chromadorea</taxon>
        <taxon>Rhabditida</taxon>
        <taxon>Spirurina</taxon>
        <taxon>Spiruromorpha</taxon>
        <taxon>Filarioidea</taxon>
        <taxon>Onchocercidae</taxon>
        <taxon>Acanthocheilonema</taxon>
    </lineage>
</organism>
<dbReference type="GO" id="GO:0007018">
    <property type="term" value="P:microtubule-based movement"/>
    <property type="evidence" value="ECO:0007669"/>
    <property type="project" value="TreeGrafter"/>
</dbReference>
<dbReference type="STRING" id="6277.A0A498SI75"/>
<protein>
    <recommendedName>
        <fullName evidence="3">Kinesin-associated protein 3</fullName>
    </recommendedName>
</protein>
<dbReference type="InterPro" id="IPR011989">
    <property type="entry name" value="ARM-like"/>
</dbReference>
<reference evidence="1 2" key="1">
    <citation type="submission" date="2018-08" db="EMBL/GenBank/DDBJ databases">
        <authorList>
            <person name="Laetsch R D."/>
            <person name="Stevens L."/>
            <person name="Kumar S."/>
            <person name="Blaxter L. M."/>
        </authorList>
    </citation>
    <scope>NUCLEOTIDE SEQUENCE [LARGE SCALE GENOMIC DNA]</scope>
</reference>
<dbReference type="PANTHER" id="PTHR15605:SF2">
    <property type="entry name" value="KINESIN-ASSOCIATED PROTEIN 3"/>
    <property type="match status" value="1"/>
</dbReference>
<evidence type="ECO:0000313" key="2">
    <source>
        <dbReference type="Proteomes" id="UP000276991"/>
    </source>
</evidence>
<dbReference type="SUPFAM" id="SSF48371">
    <property type="entry name" value="ARM repeat"/>
    <property type="match status" value="1"/>
</dbReference>
<dbReference type="Gene3D" id="1.25.10.10">
    <property type="entry name" value="Leucine-rich Repeat Variant"/>
    <property type="match status" value="1"/>
</dbReference>
<dbReference type="SMART" id="SM01297">
    <property type="entry name" value="KAP"/>
    <property type="match status" value="1"/>
</dbReference>
<proteinExistence type="predicted"/>
<dbReference type="EMBL" id="UPTC01001482">
    <property type="protein sequence ID" value="VBB31978.1"/>
    <property type="molecule type" value="Genomic_DNA"/>
</dbReference>
<dbReference type="Pfam" id="PF05804">
    <property type="entry name" value="KAP"/>
    <property type="match status" value="1"/>
</dbReference>
<dbReference type="OrthoDB" id="10265679at2759"/>
<dbReference type="Proteomes" id="UP000276991">
    <property type="component" value="Unassembled WGS sequence"/>
</dbReference>
<keyword evidence="2" id="KW-1185">Reference proteome</keyword>
<sequence length="746" mass="84627">MDSCLGCDKSIQVIFNRQTLDVDLLVIVFIETMEQTNRSNTQFLRKKVKNLEFDAHSYSPAVIIKYELASAVHDLEDASLTSPSKYCKKIIHLKHFNERVDTSALAQHILLVCPIIPECRINELKQILYYLQERHSSGSGSDVNLSVKDIDVASTSRANMSYIEDYIEMLYDEISEKTKATALFLELSQNHRNLQQLIENEVLMSALVRVLRDDWKKSFELATNIITTLYNFSTYTNFHQFLAHHKIGSLSMQIVDYGLKRWEAWKEEARHSDECTTRRLNLAIRKQQQLIAACLNLLLNLAEDIKVEMKMVNRRIISLLSKCIEDHDAVLPLLLCAINFLLKLSIYSENKEAMINGRVVESISLLFPIKNGTLRHSAIQLLFNLSFIPSLRDQMVSAGFISHIAPLIEDESALKFLYQLSINDDAKAMITYTDALQNLMRILLTNKSSDIVKAILINIALEKRNAQLLCGTDGEGLNLLIEAALNQKDQLLLKIVRNIAIHSGPTQAMFSKWAIPLLDIVVDKKGKKELDLFALECLGIVNQLTSVDWASLAEQVSLIPWIEDNLKGQIMIQSRADQLLQVIILCGTMARQLNAARLIVPLIDQLVELLTAQQEDDEMVIQVVYVFYAIITHEELSESVMGGSAHVGAYLIDLMHDKNVPIRAICDRALSIIAERSEEWARKMDVERFRWHNLQWLEMVADSNNVTSNDSVISGSPDIYDQVFGVEDILGDASQDIPLTHENNDF</sequence>
<dbReference type="GO" id="GO:0044782">
    <property type="term" value="P:cilium organization"/>
    <property type="evidence" value="ECO:0007669"/>
    <property type="project" value="TreeGrafter"/>
</dbReference>
<dbReference type="GO" id="GO:0019894">
    <property type="term" value="F:kinesin binding"/>
    <property type="evidence" value="ECO:0007669"/>
    <property type="project" value="InterPro"/>
</dbReference>
<evidence type="ECO:0008006" key="3">
    <source>
        <dbReference type="Google" id="ProtNLM"/>
    </source>
</evidence>
<dbReference type="PANTHER" id="PTHR15605">
    <property type="entry name" value="KINESIN-ASSOCIATED PROTEINS"/>
    <property type="match status" value="1"/>
</dbReference>
<dbReference type="AlphaFoldDB" id="A0A498SI75"/>
<dbReference type="InterPro" id="IPR016024">
    <property type="entry name" value="ARM-type_fold"/>
</dbReference>
<name>A0A498SI75_ACAVI</name>